<comment type="caution">
    <text evidence="1">The sequence shown here is derived from an EMBL/GenBank/DDBJ whole genome shotgun (WGS) entry which is preliminary data.</text>
</comment>
<dbReference type="RefSeq" id="WP_163384131.1">
    <property type="nucleotide sequence ID" value="NZ_JAUFQS010000004.1"/>
</dbReference>
<protein>
    <recommendedName>
        <fullName evidence="3">HTH-like domain-containing protein</fullName>
    </recommendedName>
</protein>
<organism evidence="1 2">
    <name type="scientific">Cyclobacterium jeungdonense</name>
    <dbReference type="NCBI Taxonomy" id="708087"/>
    <lineage>
        <taxon>Bacteria</taxon>
        <taxon>Pseudomonadati</taxon>
        <taxon>Bacteroidota</taxon>
        <taxon>Cytophagia</taxon>
        <taxon>Cytophagales</taxon>
        <taxon>Cyclobacteriaceae</taxon>
        <taxon>Cyclobacterium</taxon>
    </lineage>
</organism>
<name>A0ABT8C3B6_9BACT</name>
<evidence type="ECO:0000313" key="1">
    <source>
        <dbReference type="EMBL" id="MDN3687249.1"/>
    </source>
</evidence>
<reference evidence="2" key="1">
    <citation type="journal article" date="2019" name="Int. J. Syst. Evol. Microbiol.">
        <title>The Global Catalogue of Microorganisms (GCM) 10K type strain sequencing project: providing services to taxonomists for standard genome sequencing and annotation.</title>
        <authorList>
            <consortium name="The Broad Institute Genomics Platform"/>
            <consortium name="The Broad Institute Genome Sequencing Center for Infectious Disease"/>
            <person name="Wu L."/>
            <person name="Ma J."/>
        </authorList>
    </citation>
    <scope>NUCLEOTIDE SEQUENCE [LARGE SCALE GENOMIC DNA]</scope>
    <source>
        <strain evidence="2">CECT 7706</strain>
    </source>
</reference>
<gene>
    <name evidence="1" type="ORF">QWZ15_05380</name>
</gene>
<evidence type="ECO:0000313" key="2">
    <source>
        <dbReference type="Proteomes" id="UP001236663"/>
    </source>
</evidence>
<dbReference type="EMBL" id="JAUFQS010000004">
    <property type="protein sequence ID" value="MDN3687249.1"/>
    <property type="molecule type" value="Genomic_DNA"/>
</dbReference>
<proteinExistence type="predicted"/>
<sequence length="77" mass="9552">MCYYSRRLDDTEVIDKLTELAQSKPNRGFDWLHNRIRMQGHKWNRKRILRVYRLNHHRTNSFGQARILLGLRHQIHW</sequence>
<evidence type="ECO:0008006" key="3">
    <source>
        <dbReference type="Google" id="ProtNLM"/>
    </source>
</evidence>
<accession>A0ABT8C3B6</accession>
<keyword evidence="2" id="KW-1185">Reference proteome</keyword>
<dbReference type="Proteomes" id="UP001236663">
    <property type="component" value="Unassembled WGS sequence"/>
</dbReference>